<sequence length="164" mass="18754">MALLRTYLLTNRISARLVVRTQSRGKRDNVPEVNAVSQFHASTNQPEKGKMYDKKPFKFMCEKGKAYMWCSCGHSKTQPFCDGTHKSPFLNIKLRPVRFVPRETKEYWFCNCKQTNSRPFCDGSHRKETVYLLPNPHCLVANFYLRGSRPNCYILGSPAGGPAG</sequence>
<keyword evidence="4" id="KW-0411">Iron-sulfur</keyword>
<dbReference type="Proteomes" id="UP000076858">
    <property type="component" value="Unassembled WGS sequence"/>
</dbReference>
<dbReference type="InterPro" id="IPR042216">
    <property type="entry name" value="MitoNEET_CISD"/>
</dbReference>
<dbReference type="GO" id="GO:0005739">
    <property type="term" value="C:mitochondrion"/>
    <property type="evidence" value="ECO:0007669"/>
    <property type="project" value="TreeGrafter"/>
</dbReference>
<dbReference type="PANTHER" id="PTHR46491">
    <property type="entry name" value="CDGSH IRON SULFUR DOMAIN PROTEIN HOMOLOG"/>
    <property type="match status" value="1"/>
</dbReference>
<evidence type="ECO:0000256" key="4">
    <source>
        <dbReference type="ARBA" id="ARBA00023014"/>
    </source>
</evidence>
<keyword evidence="2" id="KW-0479">Metal-binding</keyword>
<evidence type="ECO:0000256" key="2">
    <source>
        <dbReference type="ARBA" id="ARBA00022723"/>
    </source>
</evidence>
<keyword evidence="8" id="KW-1185">Reference proteome</keyword>
<dbReference type="STRING" id="35525.A0A164N2P5"/>
<evidence type="ECO:0000256" key="3">
    <source>
        <dbReference type="ARBA" id="ARBA00023004"/>
    </source>
</evidence>
<comment type="cofactor">
    <cofactor evidence="5">
        <name>[2Fe-2S] cluster</name>
        <dbReference type="ChEBI" id="CHEBI:190135"/>
    </cofactor>
</comment>
<dbReference type="EMBL" id="LRGB01002894">
    <property type="protein sequence ID" value="KZS05593.1"/>
    <property type="molecule type" value="Genomic_DNA"/>
</dbReference>
<dbReference type="OrthoDB" id="15717at2759"/>
<reference evidence="7 8" key="1">
    <citation type="submission" date="2016-03" db="EMBL/GenBank/DDBJ databases">
        <title>EvidentialGene: Evidence-directed Construction of Genes on Genomes.</title>
        <authorList>
            <person name="Gilbert D.G."/>
            <person name="Choi J.-H."/>
            <person name="Mockaitis K."/>
            <person name="Colbourne J."/>
            <person name="Pfrender M."/>
        </authorList>
    </citation>
    <scope>NUCLEOTIDE SEQUENCE [LARGE SCALE GENOMIC DNA]</scope>
    <source>
        <strain evidence="7 8">Xinb3</strain>
        <tissue evidence="7">Complete organism</tissue>
    </source>
</reference>
<name>A0A164N2P5_9CRUS</name>
<dbReference type="InterPro" id="IPR052950">
    <property type="entry name" value="CISD"/>
</dbReference>
<comment type="caution">
    <text evidence="7">The sequence shown here is derived from an EMBL/GenBank/DDBJ whole genome shotgun (WGS) entry which is preliminary data.</text>
</comment>
<evidence type="ECO:0000259" key="6">
    <source>
        <dbReference type="SMART" id="SM00704"/>
    </source>
</evidence>
<evidence type="ECO:0000256" key="1">
    <source>
        <dbReference type="ARBA" id="ARBA00022714"/>
    </source>
</evidence>
<dbReference type="SMART" id="SM00704">
    <property type="entry name" value="ZnF_CDGSH"/>
    <property type="match status" value="2"/>
</dbReference>
<protein>
    <submittedName>
        <fullName evidence="7">CDGSH iron-sulfur domain-containing protein 3, mitochondrial</fullName>
    </submittedName>
</protein>
<evidence type="ECO:0000313" key="7">
    <source>
        <dbReference type="EMBL" id="KZS05593.1"/>
    </source>
</evidence>
<evidence type="ECO:0000313" key="8">
    <source>
        <dbReference type="Proteomes" id="UP000076858"/>
    </source>
</evidence>
<evidence type="ECO:0000256" key="5">
    <source>
        <dbReference type="ARBA" id="ARBA00034078"/>
    </source>
</evidence>
<organism evidence="7 8">
    <name type="scientific">Daphnia magna</name>
    <dbReference type="NCBI Taxonomy" id="35525"/>
    <lineage>
        <taxon>Eukaryota</taxon>
        <taxon>Metazoa</taxon>
        <taxon>Ecdysozoa</taxon>
        <taxon>Arthropoda</taxon>
        <taxon>Crustacea</taxon>
        <taxon>Branchiopoda</taxon>
        <taxon>Diplostraca</taxon>
        <taxon>Cladocera</taxon>
        <taxon>Anomopoda</taxon>
        <taxon>Daphniidae</taxon>
        <taxon>Daphnia</taxon>
    </lineage>
</organism>
<proteinExistence type="predicted"/>
<dbReference type="AlphaFoldDB" id="A0A164N2P5"/>
<dbReference type="InterPro" id="IPR018967">
    <property type="entry name" value="FeS-contain_CDGSH-typ"/>
</dbReference>
<dbReference type="GO" id="GO:0051537">
    <property type="term" value="F:2 iron, 2 sulfur cluster binding"/>
    <property type="evidence" value="ECO:0007669"/>
    <property type="project" value="UniProtKB-KW"/>
</dbReference>
<gene>
    <name evidence="7" type="ORF">APZ42_031174</name>
</gene>
<dbReference type="GO" id="GO:0046872">
    <property type="term" value="F:metal ion binding"/>
    <property type="evidence" value="ECO:0007669"/>
    <property type="project" value="UniProtKB-KW"/>
</dbReference>
<dbReference type="Pfam" id="PF09360">
    <property type="entry name" value="zf-CDGSH"/>
    <property type="match status" value="2"/>
</dbReference>
<feature type="domain" description="Iron-binding zinc finger CDGSH type" evidence="6">
    <location>
        <begin position="54"/>
        <end position="91"/>
    </location>
</feature>
<accession>A0A164N2P5</accession>
<feature type="domain" description="Iron-binding zinc finger CDGSH type" evidence="6">
    <location>
        <begin position="94"/>
        <end position="131"/>
    </location>
</feature>
<dbReference type="Gene3D" id="3.40.5.90">
    <property type="entry name" value="CDGSH iron-sulfur domain, mitoNEET-type"/>
    <property type="match status" value="2"/>
</dbReference>
<keyword evidence="1" id="KW-0001">2Fe-2S</keyword>
<keyword evidence="3" id="KW-0408">Iron</keyword>
<dbReference type="PANTHER" id="PTHR46491:SF3">
    <property type="entry name" value="CDGSH IRON-SULFUR DOMAIN-CONTAINING PROTEIN 3, MITOCHONDRIAL"/>
    <property type="match status" value="1"/>
</dbReference>